<evidence type="ECO:0000313" key="3">
    <source>
        <dbReference type="EMBL" id="OFA07715.1"/>
    </source>
</evidence>
<keyword evidence="1" id="KW-0472">Membrane</keyword>
<keyword evidence="1" id="KW-1133">Transmembrane helix</keyword>
<feature type="domain" description="Lnb N-terminal periplasmic" evidence="2">
    <location>
        <begin position="125"/>
        <end position="282"/>
    </location>
</feature>
<feature type="transmembrane region" description="Helical" evidence="1">
    <location>
        <begin position="12"/>
        <end position="30"/>
    </location>
</feature>
<feature type="transmembrane region" description="Helical" evidence="1">
    <location>
        <begin position="42"/>
        <end position="59"/>
    </location>
</feature>
<dbReference type="PATRIC" id="fig|762836.4.peg.1162"/>
<evidence type="ECO:0000256" key="1">
    <source>
        <dbReference type="SAM" id="Phobius"/>
    </source>
</evidence>
<keyword evidence="4" id="KW-1185">Reference proteome</keyword>
<dbReference type="Proteomes" id="UP000175989">
    <property type="component" value="Unassembled WGS sequence"/>
</dbReference>
<feature type="transmembrane region" description="Helical" evidence="1">
    <location>
        <begin position="66"/>
        <end position="84"/>
    </location>
</feature>
<dbReference type="RefSeq" id="WP_070246844.1">
    <property type="nucleotide sequence ID" value="NZ_LROM01000058.1"/>
</dbReference>
<accession>A0A1E7X519</accession>
<comment type="caution">
    <text evidence="3">The sequence shown here is derived from an EMBL/GenBank/DDBJ whole genome shotgun (WGS) entry which is preliminary data.</text>
</comment>
<keyword evidence="1" id="KW-0812">Transmembrane</keyword>
<dbReference type="InterPro" id="IPR025178">
    <property type="entry name" value="Lnb_N"/>
</dbReference>
<sequence>MRKIWKTIGRVVASIAIGVATAWGALALWFQPPFQVEALRVPAMGLWVSIAPVTLFWWWRLQRARVLLPWGAAMVALLVWWGTLQPSHDRVWADDVSRMVTGEVQGSVVTLDQVRNFDWRSDDDYTQRWERRSYDLDQLRSVDVALSYWMGPAIAHTLVSFGFADGRYLTFSIEIRKERGESFDAIAGFFKRYETVLIAADERDILRVRTNARGEDMYLYRLNIPQKTMRSLFLAYLDEGAQLKRTPRFYNTLTANCTTIVFEMARRIDTALPLDWRLLASGYLDRYLFDLGALAGPQNFDTLRQAAHITARAKAADQAPDYSAAIRRPPASP</sequence>
<evidence type="ECO:0000259" key="2">
    <source>
        <dbReference type="Pfam" id="PF13387"/>
    </source>
</evidence>
<protein>
    <recommendedName>
        <fullName evidence="2">Lnb N-terminal periplasmic domain-containing protein</fullName>
    </recommendedName>
</protein>
<dbReference type="EMBL" id="LROM01000058">
    <property type="protein sequence ID" value="OFA07715.1"/>
    <property type="molecule type" value="Genomic_DNA"/>
</dbReference>
<proteinExistence type="predicted"/>
<dbReference type="Pfam" id="PF13387">
    <property type="entry name" value="Lnb_N"/>
    <property type="match status" value="1"/>
</dbReference>
<dbReference type="OrthoDB" id="274718at2"/>
<evidence type="ECO:0000313" key="4">
    <source>
        <dbReference type="Proteomes" id="UP000175989"/>
    </source>
</evidence>
<name>A0A1E7X519_9BURK</name>
<dbReference type="AlphaFoldDB" id="A0A1E7X519"/>
<gene>
    <name evidence="3" type="ORF">DUPY_11120</name>
</gene>
<organism evidence="3 4">
    <name type="scientific">Duganella phyllosphaerae</name>
    <dbReference type="NCBI Taxonomy" id="762836"/>
    <lineage>
        <taxon>Bacteria</taxon>
        <taxon>Pseudomonadati</taxon>
        <taxon>Pseudomonadota</taxon>
        <taxon>Betaproteobacteria</taxon>
        <taxon>Burkholderiales</taxon>
        <taxon>Oxalobacteraceae</taxon>
        <taxon>Telluria group</taxon>
        <taxon>Duganella</taxon>
    </lineage>
</organism>
<reference evidence="4" key="1">
    <citation type="journal article" date="2016" name="Front. Microbiol.">
        <title>Molecular Keys to the Janthinobacterium and Duganella spp. Interaction with the Plant Pathogen Fusarium graminearum.</title>
        <authorList>
            <person name="Haack F.S."/>
            <person name="Poehlein A."/>
            <person name="Kroger C."/>
            <person name="Voigt C.A."/>
            <person name="Piepenbring M."/>
            <person name="Bode H.B."/>
            <person name="Daniel R."/>
            <person name="Schafer W."/>
            <person name="Streit W.R."/>
        </authorList>
    </citation>
    <scope>NUCLEOTIDE SEQUENCE [LARGE SCALE GENOMIC DNA]</scope>
    <source>
        <strain evidence="4">T54</strain>
    </source>
</reference>